<dbReference type="EMBL" id="CP012678">
    <property type="protein sequence ID" value="ALF58903.1"/>
    <property type="molecule type" value="Genomic_DNA"/>
</dbReference>
<sequence length="144" mass="16755">MPAVNLPAMLTFHRFMRLDELMLTPRALVNNAGREFIEQTFCQDSWTKNRYDITGLFLVACRQQDKKSDGFYSTKGQRIAQFAPPFAKEYSSQGQGNRHLSMIGFTTTLFYQQDISWYEKAGYHGKESSHYLIVPYVRFSVRCD</sequence>
<proteinExistence type="predicted"/>
<reference evidence="1 2" key="1">
    <citation type="submission" date="2015-09" db="EMBL/GenBank/DDBJ databases">
        <title>Complete genome of Psychrobacter urativorans R10.10B.</title>
        <authorList>
            <person name="See-Too W.S."/>
            <person name="Chan K.G."/>
        </authorList>
    </citation>
    <scope>NUCLEOTIDE SEQUENCE [LARGE SCALE GENOMIC DNA]</scope>
    <source>
        <strain evidence="1 2">R10.10B</strain>
    </source>
</reference>
<gene>
    <name evidence="1" type="ORF">AOC03_01595</name>
</gene>
<dbReference type="KEGG" id="pur:AOC03_01595"/>
<dbReference type="Proteomes" id="UP000059847">
    <property type="component" value="Chromosome"/>
</dbReference>
<evidence type="ECO:0000313" key="2">
    <source>
        <dbReference type="Proteomes" id="UP000059847"/>
    </source>
</evidence>
<organism evidence="1 2">
    <name type="scientific">Psychrobacter urativorans</name>
    <dbReference type="NCBI Taxonomy" id="45610"/>
    <lineage>
        <taxon>Bacteria</taxon>
        <taxon>Pseudomonadati</taxon>
        <taxon>Pseudomonadota</taxon>
        <taxon>Gammaproteobacteria</taxon>
        <taxon>Moraxellales</taxon>
        <taxon>Moraxellaceae</taxon>
        <taxon>Psychrobacter</taxon>
    </lineage>
</organism>
<protein>
    <submittedName>
        <fullName evidence="1">Uncharacterized protein</fullName>
    </submittedName>
</protein>
<dbReference type="AlphaFoldDB" id="A0A0M3V8C1"/>
<accession>A0A0M3V8C1</accession>
<dbReference type="RefSeq" id="WP_062533299.1">
    <property type="nucleotide sequence ID" value="NZ_CP012678.1"/>
</dbReference>
<keyword evidence="2" id="KW-1185">Reference proteome</keyword>
<evidence type="ECO:0000313" key="1">
    <source>
        <dbReference type="EMBL" id="ALF58903.1"/>
    </source>
</evidence>
<name>A0A0M3V8C1_9GAMM</name>